<evidence type="ECO:0008006" key="4">
    <source>
        <dbReference type="Google" id="ProtNLM"/>
    </source>
</evidence>
<reference evidence="2" key="1">
    <citation type="submission" date="2021-12" db="EMBL/GenBank/DDBJ databases">
        <title>Prjna785345.</title>
        <authorList>
            <person name="Rujirawat T."/>
            <person name="Krajaejun T."/>
        </authorList>
    </citation>
    <scope>NUCLEOTIDE SEQUENCE</scope>
    <source>
        <strain evidence="2">Pi057C3</strain>
    </source>
</reference>
<dbReference type="Proteomes" id="UP001209570">
    <property type="component" value="Unassembled WGS sequence"/>
</dbReference>
<evidence type="ECO:0000313" key="2">
    <source>
        <dbReference type="EMBL" id="KAJ0393772.1"/>
    </source>
</evidence>
<name>A0AAD5Q2V0_PYTIN</name>
<comment type="caution">
    <text evidence="2">The sequence shown here is derived from an EMBL/GenBank/DDBJ whole genome shotgun (WGS) entry which is preliminary data.</text>
</comment>
<proteinExistence type="predicted"/>
<protein>
    <recommendedName>
        <fullName evidence="4">FZ domain-containing protein</fullName>
    </recommendedName>
</protein>
<feature type="chain" id="PRO_5042110636" description="FZ domain-containing protein" evidence="1">
    <location>
        <begin position="36"/>
        <end position="249"/>
    </location>
</feature>
<keyword evidence="1" id="KW-0732">Signal</keyword>
<organism evidence="2 3">
    <name type="scientific">Pythium insidiosum</name>
    <name type="common">Pythiosis disease agent</name>
    <dbReference type="NCBI Taxonomy" id="114742"/>
    <lineage>
        <taxon>Eukaryota</taxon>
        <taxon>Sar</taxon>
        <taxon>Stramenopiles</taxon>
        <taxon>Oomycota</taxon>
        <taxon>Peronosporomycetes</taxon>
        <taxon>Pythiales</taxon>
        <taxon>Pythiaceae</taxon>
        <taxon>Pythium</taxon>
    </lineage>
</organism>
<sequence>MASECVFKMTPSRSAAWRFLTVVAAFSGVIQAVAAEDDGTFDVTNCAVCQGLQHCTAMNGKLLFDPVIGYTRERSTQLEKQGVCEDIDAKTLELSLFGTEYQFKDTPRCRELVWNYHCLSWVAKTFDRVIGGAPVSCANSPAGAALPLPPCRSLCVEVADQCVFAHFYRDYLENVCGNVPCVSEEEETLSGGVLKQKDCVKGAWESVPNTSFSRCSIREYVPPKALAVRGRVEVVLLLWSMACFIWVVH</sequence>
<evidence type="ECO:0000313" key="3">
    <source>
        <dbReference type="Proteomes" id="UP001209570"/>
    </source>
</evidence>
<gene>
    <name evidence="2" type="ORF">P43SY_004214</name>
</gene>
<dbReference type="AlphaFoldDB" id="A0AAD5Q2V0"/>
<keyword evidence="3" id="KW-1185">Reference proteome</keyword>
<accession>A0AAD5Q2V0</accession>
<dbReference type="EMBL" id="JAKCXM010000464">
    <property type="protein sequence ID" value="KAJ0393772.1"/>
    <property type="molecule type" value="Genomic_DNA"/>
</dbReference>
<feature type="signal peptide" evidence="1">
    <location>
        <begin position="1"/>
        <end position="35"/>
    </location>
</feature>
<evidence type="ECO:0000256" key="1">
    <source>
        <dbReference type="SAM" id="SignalP"/>
    </source>
</evidence>